<reference evidence="1 2" key="1">
    <citation type="journal article" date="2023" name="ACS Omega">
        <title>Identification of the Neoaspergillic Acid Biosynthesis Gene Cluster by Establishing an In Vitro CRISPR-Ribonucleoprotein Genetic System in Aspergillus melleus.</title>
        <authorList>
            <person name="Yuan B."/>
            <person name="Grau M.F."/>
            <person name="Murata R.M."/>
            <person name="Torok T."/>
            <person name="Venkateswaran K."/>
            <person name="Stajich J.E."/>
            <person name="Wang C.C.C."/>
        </authorList>
    </citation>
    <scope>NUCLEOTIDE SEQUENCE [LARGE SCALE GENOMIC DNA]</scope>
    <source>
        <strain evidence="1 2">IMV 1140</strain>
    </source>
</reference>
<sequence length="84" mass="9252">MSNATVENMNSGVQPTIETSVDADRSPTEEQNFSSDESDASSDEGEDNYESDNELEKAKAPMCMLFSEDLCLQKVLELNSLILL</sequence>
<proteinExistence type="predicted"/>
<protein>
    <submittedName>
        <fullName evidence="1">Uncharacterized protein</fullName>
    </submittedName>
</protein>
<organism evidence="1 2">
    <name type="scientific">Aspergillus melleus</name>
    <dbReference type="NCBI Taxonomy" id="138277"/>
    <lineage>
        <taxon>Eukaryota</taxon>
        <taxon>Fungi</taxon>
        <taxon>Dikarya</taxon>
        <taxon>Ascomycota</taxon>
        <taxon>Pezizomycotina</taxon>
        <taxon>Eurotiomycetes</taxon>
        <taxon>Eurotiomycetidae</taxon>
        <taxon>Eurotiales</taxon>
        <taxon>Aspergillaceae</taxon>
        <taxon>Aspergillus</taxon>
        <taxon>Aspergillus subgen. Circumdati</taxon>
    </lineage>
</organism>
<keyword evidence="2" id="KW-1185">Reference proteome</keyword>
<dbReference type="EMBL" id="JAOPJF010000090">
    <property type="protein sequence ID" value="KAK1140123.1"/>
    <property type="molecule type" value="Genomic_DNA"/>
</dbReference>
<evidence type="ECO:0000313" key="2">
    <source>
        <dbReference type="Proteomes" id="UP001177260"/>
    </source>
</evidence>
<comment type="caution">
    <text evidence="1">The sequence shown here is derived from an EMBL/GenBank/DDBJ whole genome shotgun (WGS) entry which is preliminary data.</text>
</comment>
<gene>
    <name evidence="1" type="ORF">N8T08_010879</name>
</gene>
<dbReference type="Proteomes" id="UP001177260">
    <property type="component" value="Unassembled WGS sequence"/>
</dbReference>
<accession>A0ACC3AR18</accession>
<name>A0ACC3AR18_9EURO</name>
<evidence type="ECO:0000313" key="1">
    <source>
        <dbReference type="EMBL" id="KAK1140123.1"/>
    </source>
</evidence>